<dbReference type="RefSeq" id="WP_008391014.1">
    <property type="nucleotide sequence ID" value="NC_021016.1"/>
</dbReference>
<name>D4N0H4_ANAHA</name>
<reference evidence="1 2" key="2">
    <citation type="submission" date="2010-03" db="EMBL/GenBank/DDBJ databases">
        <authorList>
            <person name="Pajon A."/>
        </authorList>
    </citation>
    <scope>NUCLEOTIDE SEQUENCE [LARGE SCALE GENOMIC DNA]</scope>
    <source>
        <strain evidence="1 2">SSC/2</strain>
    </source>
</reference>
<dbReference type="AlphaFoldDB" id="D4N0H4"/>
<accession>D4N0H4</accession>
<proteinExistence type="predicted"/>
<organism evidence="1 2">
    <name type="scientific">Anaerostipes hadrus</name>
    <dbReference type="NCBI Taxonomy" id="649756"/>
    <lineage>
        <taxon>Bacteria</taxon>
        <taxon>Bacillati</taxon>
        <taxon>Bacillota</taxon>
        <taxon>Clostridia</taxon>
        <taxon>Lachnospirales</taxon>
        <taxon>Lachnospiraceae</taxon>
        <taxon>Anaerostipes</taxon>
    </lineage>
</organism>
<sequence>MSLTIEELSELEDKIIEELPYKITAVLSKLNRSDRLEEFLEMIDMTELLEKKQDFYSYKEGKIVVIGGTKVKEEVLLGIASKLGIDKNRFEFYLDYKHIQKVDFRKMQYAPQYRIILFGPVPHSGYGKGDSGSILAEVEKSSVYPRVERLLNGNELKITKSNFKEMLERLIEEDYI</sequence>
<dbReference type="Proteomes" id="UP000008960">
    <property type="component" value="Chromosome"/>
</dbReference>
<reference evidence="1 2" key="1">
    <citation type="submission" date="2010-03" db="EMBL/GenBank/DDBJ databases">
        <title>The genome sequence of Clostridiales sp. SSC/2.</title>
        <authorList>
            <consortium name="metaHIT consortium -- http://www.metahit.eu/"/>
            <person name="Pajon A."/>
            <person name="Turner K."/>
            <person name="Parkhill J."/>
            <person name="Duncan S."/>
            <person name="Flint H."/>
        </authorList>
    </citation>
    <scope>NUCLEOTIDE SEQUENCE [LARGE SCALE GENOMIC DNA]</scope>
    <source>
        <strain evidence="1 2">SSC/2</strain>
    </source>
</reference>
<evidence type="ECO:0000313" key="1">
    <source>
        <dbReference type="EMBL" id="CBL38369.1"/>
    </source>
</evidence>
<evidence type="ECO:0000313" key="2">
    <source>
        <dbReference type="Proteomes" id="UP000008960"/>
    </source>
</evidence>
<dbReference type="KEGG" id="bprl:CL2_14200"/>
<protein>
    <submittedName>
        <fullName evidence="1">Uncharacterized protein</fullName>
    </submittedName>
</protein>
<dbReference type="EMBL" id="FP929061">
    <property type="protein sequence ID" value="CBL38369.1"/>
    <property type="molecule type" value="Genomic_DNA"/>
</dbReference>
<dbReference type="PATRIC" id="fig|245018.3.peg.1723"/>
<gene>
    <name evidence="1" type="ORF">CL2_14200</name>
</gene>